<reference evidence="2" key="1">
    <citation type="submission" date="2022-11" db="UniProtKB">
        <authorList>
            <consortium name="WormBaseParasite"/>
        </authorList>
    </citation>
    <scope>IDENTIFICATION</scope>
</reference>
<evidence type="ECO:0000313" key="1">
    <source>
        <dbReference type="Proteomes" id="UP000887565"/>
    </source>
</evidence>
<dbReference type="Proteomes" id="UP000887565">
    <property type="component" value="Unplaced"/>
</dbReference>
<proteinExistence type="predicted"/>
<name>A0A915K7V4_ROMCU</name>
<sequence length="136" mass="14924">MIEEFQNQEISPALAAEMKRRSKSIELNVKYLNFSDESVLLSESNVVTPKLVGVLLVLSVVVVLDVAMGMRGDNVVTFGDVGLRCIVDAFEWGTLSTGGVLEVDGTIRGWLLSAHMKQVENNNCTEMGTMVRNFLS</sequence>
<dbReference type="WBParaSite" id="nRc.2.0.1.t34817-RA">
    <property type="protein sequence ID" value="nRc.2.0.1.t34817-RA"/>
    <property type="gene ID" value="nRc.2.0.1.g34817"/>
</dbReference>
<organism evidence="1 2">
    <name type="scientific">Romanomermis culicivorax</name>
    <name type="common">Nematode worm</name>
    <dbReference type="NCBI Taxonomy" id="13658"/>
    <lineage>
        <taxon>Eukaryota</taxon>
        <taxon>Metazoa</taxon>
        <taxon>Ecdysozoa</taxon>
        <taxon>Nematoda</taxon>
        <taxon>Enoplea</taxon>
        <taxon>Dorylaimia</taxon>
        <taxon>Mermithida</taxon>
        <taxon>Mermithoidea</taxon>
        <taxon>Mermithidae</taxon>
        <taxon>Romanomermis</taxon>
    </lineage>
</organism>
<evidence type="ECO:0000313" key="2">
    <source>
        <dbReference type="WBParaSite" id="nRc.2.0.1.t34817-RA"/>
    </source>
</evidence>
<protein>
    <submittedName>
        <fullName evidence="2">Uncharacterized protein</fullName>
    </submittedName>
</protein>
<dbReference type="AlphaFoldDB" id="A0A915K7V4"/>
<accession>A0A915K7V4</accession>
<keyword evidence="1" id="KW-1185">Reference proteome</keyword>